<gene>
    <name evidence="4" type="ORF">FA14DRAFT_29216</name>
</gene>
<dbReference type="CDD" id="cd00431">
    <property type="entry name" value="cysteine_hydrolases"/>
    <property type="match status" value="1"/>
</dbReference>
<dbReference type="InParanoid" id="A0A316V742"/>
<keyword evidence="2 4" id="KW-0378">Hydrolase</keyword>
<dbReference type="AlphaFoldDB" id="A0A316V742"/>
<sequence length="198" mass="21869">MNASKTALLVLDIQPACLAKLNDVEKLIDNTKKLVEGARAKGITVIFVRVAFTDEEFQNIPSTNKTFSRFSKMGIKTPSQMGFHADDESAQIHPDLGGVQPNDIQIRKIRPGPFTNTDLHQQLQNRKIDNLVITGVATANAVLTTVRNGMDLDYGMIIVTDACADPDPELHNTMIKTFERAAEILTTEETLQRFSSAQ</sequence>
<dbReference type="GeneID" id="37023925"/>
<dbReference type="RefSeq" id="XP_025351587.1">
    <property type="nucleotide sequence ID" value="XM_025502144.1"/>
</dbReference>
<dbReference type="InterPro" id="IPR036380">
    <property type="entry name" value="Isochorismatase-like_sf"/>
</dbReference>
<dbReference type="SUPFAM" id="SSF52499">
    <property type="entry name" value="Isochorismatase-like hydrolases"/>
    <property type="match status" value="1"/>
</dbReference>
<dbReference type="Gene3D" id="3.40.50.850">
    <property type="entry name" value="Isochorismatase-like"/>
    <property type="match status" value="1"/>
</dbReference>
<accession>A0A316V742</accession>
<name>A0A316V742_9BASI</name>
<dbReference type="EMBL" id="KZ819613">
    <property type="protein sequence ID" value="PWN31285.1"/>
    <property type="molecule type" value="Genomic_DNA"/>
</dbReference>
<dbReference type="Pfam" id="PF00857">
    <property type="entry name" value="Isochorismatase"/>
    <property type="match status" value="1"/>
</dbReference>
<evidence type="ECO:0000259" key="3">
    <source>
        <dbReference type="Pfam" id="PF00857"/>
    </source>
</evidence>
<proteinExistence type="inferred from homology"/>
<comment type="similarity">
    <text evidence="1">Belongs to the isochorismatase family.</text>
</comment>
<reference evidence="4 5" key="1">
    <citation type="journal article" date="2018" name="Mol. Biol. Evol.">
        <title>Broad Genomic Sampling Reveals a Smut Pathogenic Ancestry of the Fungal Clade Ustilaginomycotina.</title>
        <authorList>
            <person name="Kijpornyongpan T."/>
            <person name="Mondo S.J."/>
            <person name="Barry K."/>
            <person name="Sandor L."/>
            <person name="Lee J."/>
            <person name="Lipzen A."/>
            <person name="Pangilinan J."/>
            <person name="LaButti K."/>
            <person name="Hainaut M."/>
            <person name="Henrissat B."/>
            <person name="Grigoriev I.V."/>
            <person name="Spatafora J.W."/>
            <person name="Aime M.C."/>
        </authorList>
    </citation>
    <scope>NUCLEOTIDE SEQUENCE [LARGE SCALE GENOMIC DNA]</scope>
    <source>
        <strain evidence="4 5">MCA 3882</strain>
    </source>
</reference>
<dbReference type="OrthoDB" id="1739143at2759"/>
<dbReference type="InterPro" id="IPR000868">
    <property type="entry name" value="Isochorismatase-like_dom"/>
</dbReference>
<dbReference type="Proteomes" id="UP000245771">
    <property type="component" value="Unassembled WGS sequence"/>
</dbReference>
<dbReference type="GO" id="GO:0016787">
    <property type="term" value="F:hydrolase activity"/>
    <property type="evidence" value="ECO:0007669"/>
    <property type="project" value="UniProtKB-KW"/>
</dbReference>
<dbReference type="InterPro" id="IPR050272">
    <property type="entry name" value="Isochorismatase-like_hydrls"/>
</dbReference>
<dbReference type="PANTHER" id="PTHR43540">
    <property type="entry name" value="PEROXYUREIDOACRYLATE/UREIDOACRYLATE AMIDOHYDROLASE-RELATED"/>
    <property type="match status" value="1"/>
</dbReference>
<keyword evidence="5" id="KW-1185">Reference proteome</keyword>
<dbReference type="PANTHER" id="PTHR43540:SF7">
    <property type="entry name" value="ISOCHORISMATASE FAMILY PROTEIN YECD"/>
    <property type="match status" value="1"/>
</dbReference>
<evidence type="ECO:0000256" key="1">
    <source>
        <dbReference type="ARBA" id="ARBA00006336"/>
    </source>
</evidence>
<evidence type="ECO:0000313" key="4">
    <source>
        <dbReference type="EMBL" id="PWN31285.1"/>
    </source>
</evidence>
<feature type="domain" description="Isochorismatase-like" evidence="3">
    <location>
        <begin position="6"/>
        <end position="189"/>
    </location>
</feature>
<evidence type="ECO:0000313" key="5">
    <source>
        <dbReference type="Proteomes" id="UP000245771"/>
    </source>
</evidence>
<evidence type="ECO:0000256" key="2">
    <source>
        <dbReference type="ARBA" id="ARBA00022801"/>
    </source>
</evidence>
<organism evidence="4 5">
    <name type="scientific">Meira miltonrushii</name>
    <dbReference type="NCBI Taxonomy" id="1280837"/>
    <lineage>
        <taxon>Eukaryota</taxon>
        <taxon>Fungi</taxon>
        <taxon>Dikarya</taxon>
        <taxon>Basidiomycota</taxon>
        <taxon>Ustilaginomycotina</taxon>
        <taxon>Exobasidiomycetes</taxon>
        <taxon>Exobasidiales</taxon>
        <taxon>Brachybasidiaceae</taxon>
        <taxon>Meira</taxon>
    </lineage>
</organism>
<protein>
    <submittedName>
        <fullName evidence="4">Isochorismatase hydrolase</fullName>
    </submittedName>
</protein>